<dbReference type="InterPro" id="IPR037126">
    <property type="entry name" value="PdaC/RsiV-like_sf"/>
</dbReference>
<dbReference type="Proteomes" id="UP000198951">
    <property type="component" value="Unassembled WGS sequence"/>
</dbReference>
<evidence type="ECO:0000313" key="4">
    <source>
        <dbReference type="Proteomes" id="UP000198951"/>
    </source>
</evidence>
<dbReference type="Gene3D" id="3.30.565.40">
    <property type="entry name" value="Fervidobacterium nodosum Rt17-B1 like"/>
    <property type="match status" value="1"/>
</dbReference>
<dbReference type="EMBL" id="FNRD01000009">
    <property type="protein sequence ID" value="SEA83074.1"/>
    <property type="molecule type" value="Genomic_DNA"/>
</dbReference>
<keyword evidence="4" id="KW-1185">Reference proteome</keyword>
<organism evidence="3 4">
    <name type="scientific">Flavobacterium gillisiae</name>
    <dbReference type="NCBI Taxonomy" id="150146"/>
    <lineage>
        <taxon>Bacteria</taxon>
        <taxon>Pseudomonadati</taxon>
        <taxon>Bacteroidota</taxon>
        <taxon>Flavobacteriia</taxon>
        <taxon>Flavobacteriales</taxon>
        <taxon>Flavobacteriaceae</taxon>
        <taxon>Flavobacterium</taxon>
    </lineage>
</organism>
<gene>
    <name evidence="3" type="ORF">SAMN05443667_109162</name>
</gene>
<dbReference type="InterPro" id="IPR021729">
    <property type="entry name" value="DUF3298"/>
</dbReference>
<dbReference type="AlphaFoldDB" id="A0A1H4EDD5"/>
<dbReference type="Pfam" id="PF13739">
    <property type="entry name" value="PdaC"/>
    <property type="match status" value="1"/>
</dbReference>
<evidence type="ECO:0008006" key="5">
    <source>
        <dbReference type="Google" id="ProtNLM"/>
    </source>
</evidence>
<feature type="domain" description="Deacetylase PdaC" evidence="2">
    <location>
        <begin position="36"/>
        <end position="141"/>
    </location>
</feature>
<dbReference type="RefSeq" id="WP_091091205.1">
    <property type="nucleotide sequence ID" value="NZ_FNRD01000009.1"/>
</dbReference>
<dbReference type="OrthoDB" id="594879at2"/>
<evidence type="ECO:0000259" key="2">
    <source>
        <dbReference type="Pfam" id="PF13739"/>
    </source>
</evidence>
<evidence type="ECO:0000259" key="1">
    <source>
        <dbReference type="Pfam" id="PF11738"/>
    </source>
</evidence>
<dbReference type="Gene3D" id="3.90.640.20">
    <property type="entry name" value="Heat-shock cognate protein, ATPase"/>
    <property type="match status" value="1"/>
</dbReference>
<sequence>MKNYILFASVFFLFARCEKELVFENQTFEKKTRLACKDNCPHISVRIPIAKDVPIVADSINKKVFSVLKEIVYFGEKPYTSTDYKGLVSSFIDSYEQLQKDFPKDSFGWEAKIDGEVKYVSENIINIEIKHYTYTGGAHGYQGMRSLLFDPNTGKTILQHQLFKDRNAFRAFAEKEFRNKFKIPEKGSINQTGLLFEDDTFHLPQNLFYTDKGLLLFYNPYEVASYADGTKELLLSYKEVNDYLLIK</sequence>
<proteinExistence type="predicted"/>
<dbReference type="InterPro" id="IPR025303">
    <property type="entry name" value="PdaC"/>
</dbReference>
<reference evidence="4" key="1">
    <citation type="submission" date="2016-10" db="EMBL/GenBank/DDBJ databases">
        <authorList>
            <person name="Varghese N."/>
            <person name="Submissions S."/>
        </authorList>
    </citation>
    <scope>NUCLEOTIDE SEQUENCE [LARGE SCALE GENOMIC DNA]</scope>
    <source>
        <strain evidence="4">DSM 22376</strain>
    </source>
</reference>
<evidence type="ECO:0000313" key="3">
    <source>
        <dbReference type="EMBL" id="SEA83074.1"/>
    </source>
</evidence>
<protein>
    <recommendedName>
        <fullName evidence="5">Deacetylase PdaC domain-containing protein</fullName>
    </recommendedName>
</protein>
<accession>A0A1H4EDD5</accession>
<dbReference type="STRING" id="150146.SAMN05443667_109162"/>
<dbReference type="Pfam" id="PF11738">
    <property type="entry name" value="DUF3298"/>
    <property type="match status" value="1"/>
</dbReference>
<feature type="domain" description="DUF3298" evidence="1">
    <location>
        <begin position="162"/>
        <end position="238"/>
    </location>
</feature>
<name>A0A1H4EDD5_9FLAO</name>